<evidence type="ECO:0000313" key="2">
    <source>
        <dbReference type="EMBL" id="MVO18524.1"/>
    </source>
</evidence>
<dbReference type="Gene3D" id="3.90.550.10">
    <property type="entry name" value="Spore Coat Polysaccharide Biosynthesis Protein SpsA, Chain A"/>
    <property type="match status" value="1"/>
</dbReference>
<keyword evidence="2" id="KW-0808">Transferase</keyword>
<dbReference type="Proteomes" id="UP000478892">
    <property type="component" value="Unassembled WGS sequence"/>
</dbReference>
<accession>A0A6L6WLH4</accession>
<dbReference type="CDD" id="cd00761">
    <property type="entry name" value="Glyco_tranf_GTA_type"/>
    <property type="match status" value="1"/>
</dbReference>
<dbReference type="InterPro" id="IPR001173">
    <property type="entry name" value="Glyco_trans_2-like"/>
</dbReference>
<dbReference type="InterPro" id="IPR050834">
    <property type="entry name" value="Glycosyltransf_2"/>
</dbReference>
<reference evidence="2 3" key="1">
    <citation type="submission" date="2019-12" db="EMBL/GenBank/DDBJ databases">
        <authorList>
            <person name="Zhang Y.-J."/>
        </authorList>
    </citation>
    <scope>NUCLEOTIDE SEQUENCE [LARGE SCALE GENOMIC DNA]</scope>
    <source>
        <strain evidence="2 3">CY05</strain>
    </source>
</reference>
<evidence type="ECO:0000313" key="3">
    <source>
        <dbReference type="Proteomes" id="UP000478892"/>
    </source>
</evidence>
<organism evidence="2 3">
    <name type="scientific">Parasedimentitalea huanghaiensis</name>
    <dbReference type="NCBI Taxonomy" id="2682100"/>
    <lineage>
        <taxon>Bacteria</taxon>
        <taxon>Pseudomonadati</taxon>
        <taxon>Pseudomonadota</taxon>
        <taxon>Alphaproteobacteria</taxon>
        <taxon>Rhodobacterales</taxon>
        <taxon>Paracoccaceae</taxon>
        <taxon>Parasedimentitalea</taxon>
    </lineage>
</organism>
<proteinExistence type="predicted"/>
<dbReference type="PANTHER" id="PTHR43685">
    <property type="entry name" value="GLYCOSYLTRANSFERASE"/>
    <property type="match status" value="1"/>
</dbReference>
<name>A0A6L6WLH4_9RHOB</name>
<dbReference type="GO" id="GO:0016740">
    <property type="term" value="F:transferase activity"/>
    <property type="evidence" value="ECO:0007669"/>
    <property type="project" value="UniProtKB-KW"/>
</dbReference>
<keyword evidence="3" id="KW-1185">Reference proteome</keyword>
<evidence type="ECO:0000259" key="1">
    <source>
        <dbReference type="Pfam" id="PF00535"/>
    </source>
</evidence>
<dbReference type="EMBL" id="WQLV01000024">
    <property type="protein sequence ID" value="MVO18524.1"/>
    <property type="molecule type" value="Genomic_DNA"/>
</dbReference>
<dbReference type="Pfam" id="PF00535">
    <property type="entry name" value="Glycos_transf_2"/>
    <property type="match status" value="1"/>
</dbReference>
<dbReference type="InterPro" id="IPR029044">
    <property type="entry name" value="Nucleotide-diphossugar_trans"/>
</dbReference>
<protein>
    <submittedName>
        <fullName evidence="2">Glycosyltransferase</fullName>
    </submittedName>
</protein>
<sequence length="237" mass="26928">MPVFNAAKTLKRAVESVRLQDWEDWELLLVEDGSTDGSAEICETLSTRYARVDVIRQLGNTGAAAARNTGIRAARGRYLAFLDADDEWLPDKLSRQLAFMRAQGAVFSYTGFWRQRGRQCHQVRVPGCVTRQALLKGNVIGCLTAIYDRKYFGTVEMPPLRLRQDFALWLDLLARCDRAYGLNQPLAVHHVRAASLSAPRGRAMQATWQLYHQYLGLSGLQSAWYMSNHLLRRLRRG</sequence>
<feature type="domain" description="Glycosyltransferase 2-like" evidence="1">
    <location>
        <begin position="1"/>
        <end position="110"/>
    </location>
</feature>
<gene>
    <name evidence="2" type="ORF">GO984_22190</name>
</gene>
<dbReference type="PANTHER" id="PTHR43685:SF2">
    <property type="entry name" value="GLYCOSYLTRANSFERASE 2-LIKE DOMAIN-CONTAINING PROTEIN"/>
    <property type="match status" value="1"/>
</dbReference>
<dbReference type="AlphaFoldDB" id="A0A6L6WLH4"/>
<comment type="caution">
    <text evidence="2">The sequence shown here is derived from an EMBL/GenBank/DDBJ whole genome shotgun (WGS) entry which is preliminary data.</text>
</comment>
<dbReference type="SUPFAM" id="SSF53448">
    <property type="entry name" value="Nucleotide-diphospho-sugar transferases"/>
    <property type="match status" value="1"/>
</dbReference>